<proteinExistence type="predicted"/>
<organism evidence="3 4">
    <name type="scientific">Cuniculiplasma divulgatum</name>
    <dbReference type="NCBI Taxonomy" id="1673428"/>
    <lineage>
        <taxon>Archaea</taxon>
        <taxon>Methanobacteriati</taxon>
        <taxon>Thermoplasmatota</taxon>
        <taxon>Thermoplasmata</taxon>
        <taxon>Thermoplasmatales</taxon>
        <taxon>Cuniculiplasmataceae</taxon>
        <taxon>Cuniculiplasma</taxon>
    </lineage>
</organism>
<feature type="transmembrane region" description="Helical" evidence="1">
    <location>
        <begin position="118"/>
        <end position="136"/>
    </location>
</feature>
<evidence type="ECO:0000256" key="1">
    <source>
        <dbReference type="SAM" id="Phobius"/>
    </source>
</evidence>
<feature type="transmembrane region" description="Helical" evidence="1">
    <location>
        <begin position="94"/>
        <end position="112"/>
    </location>
</feature>
<feature type="transmembrane region" description="Helical" evidence="1">
    <location>
        <begin position="232"/>
        <end position="257"/>
    </location>
</feature>
<dbReference type="Proteomes" id="UP000195607">
    <property type="component" value="Chromosome I"/>
</dbReference>
<evidence type="ECO:0000313" key="4">
    <source>
        <dbReference type="Proteomes" id="UP000195607"/>
    </source>
</evidence>
<feature type="domain" description="EamA" evidence="2">
    <location>
        <begin position="10"/>
        <end position="135"/>
    </location>
</feature>
<sequence length="282" mass="30818">MDLLIFSLPFLVLLFWTGSNSLIKKGLRDLGPDRISVFVVGMGLLPIFVFVFLDGGWLFSPDIIILGIFSGLFLGTGYLLFYRGLGVESLSSTGVTLNVQQIIVIFIGIFFLQEAVNYFEYAGILLIILGAVLVTVQNAPAKRKFLIIAGIANVFWGIYYLPLSESILLVHYSALPLFMGRIIGFIFVLIVSLSLNHPAQKLPMKRSSVYIGLMAGILDGLGNVFYSYSIQLGVFIVSGAIVAMIPATLAIIGFLYFRDRMTTLKLSGIILSVTGALLISLL</sequence>
<name>A0A1N5VKH5_9ARCH</name>
<dbReference type="GO" id="GO:0016020">
    <property type="term" value="C:membrane"/>
    <property type="evidence" value="ECO:0007669"/>
    <property type="project" value="InterPro"/>
</dbReference>
<keyword evidence="1" id="KW-1133">Transmembrane helix</keyword>
<keyword evidence="1" id="KW-0472">Membrane</keyword>
<feature type="transmembrane region" description="Helical" evidence="1">
    <location>
        <begin position="174"/>
        <end position="195"/>
    </location>
</feature>
<dbReference type="RefSeq" id="WP_148689957.1">
    <property type="nucleotide sequence ID" value="NZ_LT671858.1"/>
</dbReference>
<feature type="transmembrane region" description="Helical" evidence="1">
    <location>
        <begin position="6"/>
        <end position="23"/>
    </location>
</feature>
<feature type="domain" description="EamA" evidence="2">
    <location>
        <begin position="147"/>
        <end position="280"/>
    </location>
</feature>
<dbReference type="InterPro" id="IPR000620">
    <property type="entry name" value="EamA_dom"/>
</dbReference>
<evidence type="ECO:0000259" key="2">
    <source>
        <dbReference type="Pfam" id="PF00892"/>
    </source>
</evidence>
<reference evidence="3 4" key="1">
    <citation type="submission" date="2016-04" db="EMBL/GenBank/DDBJ databases">
        <authorList>
            <person name="Evans L.H."/>
            <person name="Alamgir A."/>
            <person name="Owens N."/>
            <person name="Weber N.D."/>
            <person name="Virtaneva K."/>
            <person name="Barbian K."/>
            <person name="Babar A."/>
            <person name="Rosenke K."/>
        </authorList>
    </citation>
    <scope>NUCLEOTIDE SEQUENCE [LARGE SCALE GENOMIC DNA]</scope>
    <source>
        <strain evidence="4">S5(T) (JCM 30642 \VKM B-2941)</strain>
    </source>
</reference>
<evidence type="ECO:0000313" key="3">
    <source>
        <dbReference type="EMBL" id="SIM73463.1"/>
    </source>
</evidence>
<gene>
    <name evidence="3" type="ORF">CSP5_1413</name>
</gene>
<dbReference type="SUPFAM" id="SSF103481">
    <property type="entry name" value="Multidrug resistance efflux transporter EmrE"/>
    <property type="match status" value="2"/>
</dbReference>
<dbReference type="Pfam" id="PF00892">
    <property type="entry name" value="EamA"/>
    <property type="match status" value="2"/>
</dbReference>
<dbReference type="EMBL" id="LT671858">
    <property type="protein sequence ID" value="SIM73463.1"/>
    <property type="molecule type" value="Genomic_DNA"/>
</dbReference>
<feature type="transmembrane region" description="Helical" evidence="1">
    <location>
        <begin position="207"/>
        <end position="226"/>
    </location>
</feature>
<dbReference type="GeneID" id="41588658"/>
<feature type="transmembrane region" description="Helical" evidence="1">
    <location>
        <begin position="63"/>
        <end position="82"/>
    </location>
</feature>
<keyword evidence="1" id="KW-0812">Transmembrane</keyword>
<feature type="transmembrane region" description="Helical" evidence="1">
    <location>
        <begin position="264"/>
        <end position="281"/>
    </location>
</feature>
<dbReference type="InterPro" id="IPR037185">
    <property type="entry name" value="EmrE-like"/>
</dbReference>
<feature type="transmembrane region" description="Helical" evidence="1">
    <location>
        <begin position="145"/>
        <end position="162"/>
    </location>
</feature>
<protein>
    <submittedName>
        <fullName evidence="3">DME family DMT superfamily transporter</fullName>
    </submittedName>
</protein>
<dbReference type="AlphaFoldDB" id="A0A1N5VKH5"/>
<feature type="transmembrane region" description="Helical" evidence="1">
    <location>
        <begin position="35"/>
        <end position="57"/>
    </location>
</feature>
<accession>A0A1N5VKH5</accession>